<organism evidence="2 3">
    <name type="scientific">Fusarium oxysporum (strain Fo5176)</name>
    <name type="common">Fusarium vascular wilt</name>
    <dbReference type="NCBI Taxonomy" id="660025"/>
    <lineage>
        <taxon>Eukaryota</taxon>
        <taxon>Fungi</taxon>
        <taxon>Dikarya</taxon>
        <taxon>Ascomycota</taxon>
        <taxon>Pezizomycotina</taxon>
        <taxon>Sordariomycetes</taxon>
        <taxon>Hypocreomycetidae</taxon>
        <taxon>Hypocreales</taxon>
        <taxon>Nectriaceae</taxon>
        <taxon>Fusarium</taxon>
        <taxon>Fusarium oxysporum species complex</taxon>
    </lineage>
</organism>
<reference evidence="1 3" key="1">
    <citation type="journal article" date="2012" name="Mol. Plant Microbe Interact.">
        <title>A highly conserved effector in Fusarium oxysporum is required for full virulence on Arabidopsis.</title>
        <authorList>
            <person name="Thatcher L.F."/>
            <person name="Gardiner D.M."/>
            <person name="Kazan K."/>
            <person name="Manners J."/>
        </authorList>
    </citation>
    <scope>NUCLEOTIDE SEQUENCE [LARGE SCALE GENOMIC DNA]</scope>
    <source>
        <strain evidence="1 3">Fo5176</strain>
    </source>
</reference>
<dbReference type="EMBL" id="AFQF01001457">
    <property type="protein sequence ID" value="EGU84964.1"/>
    <property type="molecule type" value="Genomic_DNA"/>
</dbReference>
<evidence type="ECO:0000313" key="1">
    <source>
        <dbReference type="EMBL" id="EGU84964.1"/>
    </source>
</evidence>
<name>A0A0D2XUD9_FUSOF</name>
<accession>A0A0D2XUD9</accession>
<reference evidence="2" key="2">
    <citation type="submission" date="2025-05" db="UniProtKB">
        <authorList>
            <consortium name="EnsemblFungi"/>
        </authorList>
    </citation>
    <scope>IDENTIFICATION</scope>
    <source>
        <strain evidence="2">4287 / CBS 123668 / FGSC 9935 / NRRL 34936</strain>
    </source>
</reference>
<protein>
    <submittedName>
        <fullName evidence="1 2">Uncharacterized protein</fullName>
    </submittedName>
</protein>
<sequence length="209" mass="23819">MAGIVETASIQLKPGYDEDKLRNILKETQQVQAQWIREHQPNLLEGKPYNYTTDIWITDGEAPYLFLTAPWESVGGHNEWIQSQENISLMQELKEFISQDKDAVALYHLGPAGENEFRGDILSRGSVKVWKISVKPEEKASLEKEYRSIETQSATLPGQRMWAGWRIEGDDSIMVIIASPGFEDVIESGIAVRFEATKVSRFEHKPFLH</sequence>
<gene>
    <name evidence="2" type="primary">28949270</name>
    <name evidence="1" type="ORF">FOXB_04545</name>
</gene>
<dbReference type="AlphaFoldDB" id="A0A0D2XUD9"/>
<dbReference type="PaxDb" id="5507-FOXG_07591P0"/>
<proteinExistence type="predicted"/>
<dbReference type="OrthoDB" id="3542212at2759"/>
<dbReference type="EnsemblFungi" id="FOXG_07591T0">
    <property type="protein sequence ID" value="FOXG_07591P0"/>
    <property type="gene ID" value="FOXG_07591"/>
</dbReference>
<evidence type="ECO:0000313" key="3">
    <source>
        <dbReference type="Proteomes" id="UP000002489"/>
    </source>
</evidence>
<dbReference type="VEuPathDB" id="FungiDB:FOXG_07591"/>
<accession>F9FDR7</accession>
<dbReference type="Proteomes" id="UP000002489">
    <property type="component" value="Unassembled WGS sequence"/>
</dbReference>
<evidence type="ECO:0000313" key="2">
    <source>
        <dbReference type="EnsemblFungi" id="FOXG_07591P0"/>
    </source>
</evidence>